<dbReference type="InterPro" id="IPR051267">
    <property type="entry name" value="STEAP_metalloreductase"/>
</dbReference>
<dbReference type="Pfam" id="PF03807">
    <property type="entry name" value="F420_oxidored"/>
    <property type="match status" value="1"/>
</dbReference>
<dbReference type="RefSeq" id="WP_001020516.1">
    <property type="nucleotide sequence ID" value="NZ_CP093424.1"/>
</dbReference>
<evidence type="ECO:0000256" key="1">
    <source>
        <dbReference type="ARBA" id="ARBA00023002"/>
    </source>
</evidence>
<protein>
    <submittedName>
        <fullName evidence="3">Arogenate dehydrogenase</fullName>
    </submittedName>
</protein>
<dbReference type="SUPFAM" id="SSF51735">
    <property type="entry name" value="NAD(P)-binding Rossmann-fold domains"/>
    <property type="match status" value="1"/>
</dbReference>
<keyword evidence="1" id="KW-0560">Oxidoreductase</keyword>
<dbReference type="InterPro" id="IPR028939">
    <property type="entry name" value="P5C_Rdtase_cat_N"/>
</dbReference>
<reference evidence="4" key="1">
    <citation type="submission" date="2017-04" db="EMBL/GenBank/DDBJ databases">
        <authorList>
            <person name="Criscuolo A."/>
        </authorList>
    </citation>
    <scope>NUCLEOTIDE SEQUENCE [LARGE SCALE GENOMIC DNA]</scope>
</reference>
<dbReference type="GO" id="GO:0016491">
    <property type="term" value="F:oxidoreductase activity"/>
    <property type="evidence" value="ECO:0007669"/>
    <property type="project" value="UniProtKB-KW"/>
</dbReference>
<dbReference type="PANTHER" id="PTHR14239">
    <property type="entry name" value="DUDULIN-RELATED"/>
    <property type="match status" value="1"/>
</dbReference>
<dbReference type="Gene3D" id="3.40.50.720">
    <property type="entry name" value="NAD(P)-binding Rossmann-like Domain"/>
    <property type="match status" value="1"/>
</dbReference>
<gene>
    <name evidence="3" type="ORF">BACERE00191_04710</name>
</gene>
<organism evidence="3 4">
    <name type="scientific">Bacillus pacificus</name>
    <dbReference type="NCBI Taxonomy" id="2026187"/>
    <lineage>
        <taxon>Bacteria</taxon>
        <taxon>Bacillati</taxon>
        <taxon>Bacillota</taxon>
        <taxon>Bacilli</taxon>
        <taxon>Bacillales</taxon>
        <taxon>Bacillaceae</taxon>
        <taxon>Bacillus</taxon>
        <taxon>Bacillus cereus group</taxon>
    </lineage>
</organism>
<sequence>MNIGIIGAGFIGSTLAKQLVALGHQVNISNSRGPDTLAEVATLTGASPVTNEEAVRGAELIILAIPFGKIASLPRGLFDLRQAKAFIIDTNNYTIHRDGRIEQLLDGSIKTESRWVEQQIGAPVVRAFSNIVAQRIIDLAKPEGAEDRIALPVFADDPEAKAVVMKLVNSIGFDPVDGGSIDDSWRVQLGTPASGTPDFIEKDLNAVALKRALSEATVEQNANYRTSALERLQS</sequence>
<evidence type="ECO:0000313" key="4">
    <source>
        <dbReference type="Proteomes" id="UP000194499"/>
    </source>
</evidence>
<dbReference type="EMBL" id="FWZB01000046">
    <property type="protein sequence ID" value="SME34119.1"/>
    <property type="molecule type" value="Genomic_DNA"/>
</dbReference>
<dbReference type="AlphaFoldDB" id="A0A1Y6AFE3"/>
<evidence type="ECO:0000259" key="2">
    <source>
        <dbReference type="Pfam" id="PF03807"/>
    </source>
</evidence>
<dbReference type="InterPro" id="IPR036291">
    <property type="entry name" value="NAD(P)-bd_dom_sf"/>
</dbReference>
<evidence type="ECO:0000313" key="3">
    <source>
        <dbReference type="EMBL" id="SME34119.1"/>
    </source>
</evidence>
<feature type="domain" description="Pyrroline-5-carboxylate reductase catalytic N-terminal" evidence="2">
    <location>
        <begin position="3"/>
        <end position="92"/>
    </location>
</feature>
<accession>A0A1Y6AFE3</accession>
<accession>A0A3P1BHM8</accession>
<name>A0A1Y6AFE3_9BACI</name>
<dbReference type="Proteomes" id="UP000194499">
    <property type="component" value="Unassembled WGS sequence"/>
</dbReference>
<proteinExistence type="predicted"/>